<keyword evidence="1" id="KW-1133">Transmembrane helix</keyword>
<dbReference type="RefSeq" id="WP_302049613.1">
    <property type="nucleotide sequence ID" value="NZ_JAMJEV010000018.1"/>
</dbReference>
<organism evidence="2 3">
    <name type="scientific">Desulfosporosinus nitroreducens</name>
    <dbReference type="NCBI Taxonomy" id="2018668"/>
    <lineage>
        <taxon>Bacteria</taxon>
        <taxon>Bacillati</taxon>
        <taxon>Bacillota</taxon>
        <taxon>Clostridia</taxon>
        <taxon>Eubacteriales</taxon>
        <taxon>Desulfitobacteriaceae</taxon>
        <taxon>Desulfosporosinus</taxon>
    </lineage>
</organism>
<dbReference type="Pfam" id="PF17247">
    <property type="entry name" value="DUF5316"/>
    <property type="match status" value="1"/>
</dbReference>
<gene>
    <name evidence="2" type="ORF">M8H41_18710</name>
</gene>
<keyword evidence="3" id="KW-1185">Reference proteome</keyword>
<proteinExistence type="predicted"/>
<sequence length="93" mass="10213">MRSLLPGLIVGVLGIILSFVLQNSDMIMYGLFIIGFIPIIISGFMSGAYVSGDRVRGNYSYSKDFNERSGRSTKLFLFGIPCVLAAIAIRFII</sequence>
<evidence type="ECO:0000313" key="2">
    <source>
        <dbReference type="EMBL" id="MDO0824868.1"/>
    </source>
</evidence>
<comment type="caution">
    <text evidence="2">The sequence shown here is derived from an EMBL/GenBank/DDBJ whole genome shotgun (WGS) entry which is preliminary data.</text>
</comment>
<evidence type="ECO:0000256" key="1">
    <source>
        <dbReference type="SAM" id="Phobius"/>
    </source>
</evidence>
<keyword evidence="1" id="KW-0472">Membrane</keyword>
<protein>
    <submittedName>
        <fullName evidence="2">DUF5316 domain-containing protein</fullName>
    </submittedName>
</protein>
<feature type="transmembrane region" description="Helical" evidence="1">
    <location>
        <begin position="73"/>
        <end position="92"/>
    </location>
</feature>
<feature type="transmembrane region" description="Helical" evidence="1">
    <location>
        <begin position="28"/>
        <end position="52"/>
    </location>
</feature>
<dbReference type="EMBL" id="JAMJEV010000018">
    <property type="protein sequence ID" value="MDO0824868.1"/>
    <property type="molecule type" value="Genomic_DNA"/>
</dbReference>
<name>A0ABT8QXR9_9FIRM</name>
<evidence type="ECO:0000313" key="3">
    <source>
        <dbReference type="Proteomes" id="UP001176021"/>
    </source>
</evidence>
<dbReference type="Proteomes" id="UP001176021">
    <property type="component" value="Unassembled WGS sequence"/>
</dbReference>
<keyword evidence="1" id="KW-0812">Transmembrane</keyword>
<accession>A0ABT8QXR9</accession>
<dbReference type="InterPro" id="IPR035167">
    <property type="entry name" value="DUF5316"/>
</dbReference>
<reference evidence="2" key="1">
    <citation type="submission" date="2022-05" db="EMBL/GenBank/DDBJ databases">
        <title>Expanded diversity of anoxic marine methylotrophy in a Black Sea sulfate reducing microorganism.</title>
        <authorList>
            <person name="Fischer P.Q."/>
            <person name="Stams A.J.M."/>
            <person name="Villanueva L."/>
            <person name="Sousa D.Z."/>
        </authorList>
    </citation>
    <scope>NUCLEOTIDE SEQUENCE</scope>
    <source>
        <strain evidence="2">P130</strain>
    </source>
</reference>